<evidence type="ECO:0000313" key="1">
    <source>
        <dbReference type="EMBL" id="KAF5798731.1"/>
    </source>
</evidence>
<sequence length="50" mass="5536">MFGSTFSFCFPLARSFFDLASVGMMQTHLMSIARIGSVLASDNIPDPRKH</sequence>
<evidence type="ECO:0000313" key="2">
    <source>
        <dbReference type="Proteomes" id="UP000215914"/>
    </source>
</evidence>
<protein>
    <submittedName>
        <fullName evidence="1">Uncharacterized protein</fullName>
    </submittedName>
</protein>
<name>A0A9K3IKR6_HELAN</name>
<keyword evidence="2" id="KW-1185">Reference proteome</keyword>
<reference evidence="1" key="2">
    <citation type="submission" date="2020-06" db="EMBL/GenBank/DDBJ databases">
        <title>Helianthus annuus Genome sequencing and assembly Release 2.</title>
        <authorList>
            <person name="Gouzy J."/>
            <person name="Langlade N."/>
            <person name="Munos S."/>
        </authorList>
    </citation>
    <scope>NUCLEOTIDE SEQUENCE</scope>
    <source>
        <tissue evidence="1">Leaves</tissue>
    </source>
</reference>
<organism evidence="1 2">
    <name type="scientific">Helianthus annuus</name>
    <name type="common">Common sunflower</name>
    <dbReference type="NCBI Taxonomy" id="4232"/>
    <lineage>
        <taxon>Eukaryota</taxon>
        <taxon>Viridiplantae</taxon>
        <taxon>Streptophyta</taxon>
        <taxon>Embryophyta</taxon>
        <taxon>Tracheophyta</taxon>
        <taxon>Spermatophyta</taxon>
        <taxon>Magnoliopsida</taxon>
        <taxon>eudicotyledons</taxon>
        <taxon>Gunneridae</taxon>
        <taxon>Pentapetalae</taxon>
        <taxon>asterids</taxon>
        <taxon>campanulids</taxon>
        <taxon>Asterales</taxon>
        <taxon>Asteraceae</taxon>
        <taxon>Asteroideae</taxon>
        <taxon>Heliantheae alliance</taxon>
        <taxon>Heliantheae</taxon>
        <taxon>Helianthus</taxon>
    </lineage>
</organism>
<reference evidence="1" key="1">
    <citation type="journal article" date="2017" name="Nature">
        <title>The sunflower genome provides insights into oil metabolism, flowering and Asterid evolution.</title>
        <authorList>
            <person name="Badouin H."/>
            <person name="Gouzy J."/>
            <person name="Grassa C.J."/>
            <person name="Murat F."/>
            <person name="Staton S.E."/>
            <person name="Cottret L."/>
            <person name="Lelandais-Briere C."/>
            <person name="Owens G.L."/>
            <person name="Carrere S."/>
            <person name="Mayjonade B."/>
            <person name="Legrand L."/>
            <person name="Gill N."/>
            <person name="Kane N.C."/>
            <person name="Bowers J.E."/>
            <person name="Hubner S."/>
            <person name="Bellec A."/>
            <person name="Berard A."/>
            <person name="Berges H."/>
            <person name="Blanchet N."/>
            <person name="Boniface M.C."/>
            <person name="Brunel D."/>
            <person name="Catrice O."/>
            <person name="Chaidir N."/>
            <person name="Claudel C."/>
            <person name="Donnadieu C."/>
            <person name="Faraut T."/>
            <person name="Fievet G."/>
            <person name="Helmstetter N."/>
            <person name="King M."/>
            <person name="Knapp S.J."/>
            <person name="Lai Z."/>
            <person name="Le Paslier M.C."/>
            <person name="Lippi Y."/>
            <person name="Lorenzon L."/>
            <person name="Mandel J.R."/>
            <person name="Marage G."/>
            <person name="Marchand G."/>
            <person name="Marquand E."/>
            <person name="Bret-Mestries E."/>
            <person name="Morien E."/>
            <person name="Nambeesan S."/>
            <person name="Nguyen T."/>
            <person name="Pegot-Espagnet P."/>
            <person name="Pouilly N."/>
            <person name="Raftis F."/>
            <person name="Sallet E."/>
            <person name="Schiex T."/>
            <person name="Thomas J."/>
            <person name="Vandecasteele C."/>
            <person name="Vares D."/>
            <person name="Vear F."/>
            <person name="Vautrin S."/>
            <person name="Crespi M."/>
            <person name="Mangin B."/>
            <person name="Burke J.M."/>
            <person name="Salse J."/>
            <person name="Munos S."/>
            <person name="Vincourt P."/>
            <person name="Rieseberg L.H."/>
            <person name="Langlade N.B."/>
        </authorList>
    </citation>
    <scope>NUCLEOTIDE SEQUENCE</scope>
    <source>
        <tissue evidence="1">Leaves</tissue>
    </source>
</reference>
<dbReference type="Gramene" id="mRNA:HanXRQr2_Chr07g0296371">
    <property type="protein sequence ID" value="CDS:HanXRQr2_Chr07g0296371.1"/>
    <property type="gene ID" value="HanXRQr2_Chr07g0296371"/>
</dbReference>
<dbReference type="AlphaFoldDB" id="A0A9K3IKR6"/>
<dbReference type="EMBL" id="MNCJ02000322">
    <property type="protein sequence ID" value="KAF5798731.1"/>
    <property type="molecule type" value="Genomic_DNA"/>
</dbReference>
<accession>A0A9K3IKR6</accession>
<dbReference type="Proteomes" id="UP000215914">
    <property type="component" value="Unassembled WGS sequence"/>
</dbReference>
<proteinExistence type="predicted"/>
<gene>
    <name evidence="1" type="ORF">HanXRQr2_Chr07g0296371</name>
</gene>
<comment type="caution">
    <text evidence="1">The sequence shown here is derived from an EMBL/GenBank/DDBJ whole genome shotgun (WGS) entry which is preliminary data.</text>
</comment>